<dbReference type="EC" id="2.7.13.3" evidence="2"/>
<dbReference type="Proteomes" id="UP001597374">
    <property type="component" value="Unassembled WGS sequence"/>
</dbReference>
<dbReference type="InterPro" id="IPR013656">
    <property type="entry name" value="PAS_4"/>
</dbReference>
<dbReference type="RefSeq" id="WP_250429595.1">
    <property type="nucleotide sequence ID" value="NZ_JALPRR010000002.1"/>
</dbReference>
<evidence type="ECO:0000256" key="2">
    <source>
        <dbReference type="ARBA" id="ARBA00012438"/>
    </source>
</evidence>
<dbReference type="PROSITE" id="PS50112">
    <property type="entry name" value="PAS"/>
    <property type="match status" value="1"/>
</dbReference>
<comment type="caution">
    <text evidence="10">The sequence shown here is derived from an EMBL/GenBank/DDBJ whole genome shotgun (WGS) entry which is preliminary data.</text>
</comment>
<dbReference type="Pfam" id="PF07730">
    <property type="entry name" value="HisKA_3"/>
    <property type="match status" value="1"/>
</dbReference>
<evidence type="ECO:0000256" key="1">
    <source>
        <dbReference type="ARBA" id="ARBA00000085"/>
    </source>
</evidence>
<dbReference type="SUPFAM" id="SSF55785">
    <property type="entry name" value="PYP-like sensor domain (PAS domain)"/>
    <property type="match status" value="11"/>
</dbReference>
<feature type="domain" description="Histidine kinase" evidence="7">
    <location>
        <begin position="1562"/>
        <end position="1651"/>
    </location>
</feature>
<dbReference type="InterPro" id="IPR035965">
    <property type="entry name" value="PAS-like_dom_sf"/>
</dbReference>
<organism evidence="10 11">
    <name type="scientific">Pontibacter ruber</name>
    <dbReference type="NCBI Taxonomy" id="1343895"/>
    <lineage>
        <taxon>Bacteria</taxon>
        <taxon>Pseudomonadati</taxon>
        <taxon>Bacteroidota</taxon>
        <taxon>Cytophagia</taxon>
        <taxon>Cytophagales</taxon>
        <taxon>Hymenobacteraceae</taxon>
        <taxon>Pontibacter</taxon>
    </lineage>
</organism>
<dbReference type="Gene3D" id="2.10.70.100">
    <property type="match status" value="1"/>
</dbReference>
<evidence type="ECO:0000259" key="7">
    <source>
        <dbReference type="PROSITE" id="PS50109"/>
    </source>
</evidence>
<dbReference type="Gene3D" id="1.20.5.1930">
    <property type="match status" value="1"/>
</dbReference>
<feature type="domain" description="PAC" evidence="9">
    <location>
        <begin position="1255"/>
        <end position="1307"/>
    </location>
</feature>
<dbReference type="NCBIfam" id="TIGR00229">
    <property type="entry name" value="sensory_box"/>
    <property type="match status" value="3"/>
</dbReference>
<protein>
    <recommendedName>
        <fullName evidence="2">histidine kinase</fullName>
        <ecNumber evidence="2">2.7.13.3</ecNumber>
    </recommendedName>
</protein>
<evidence type="ECO:0000259" key="8">
    <source>
        <dbReference type="PROSITE" id="PS50112"/>
    </source>
</evidence>
<dbReference type="Gene3D" id="3.30.450.20">
    <property type="entry name" value="PAS domain"/>
    <property type="match status" value="11"/>
</dbReference>
<dbReference type="SMART" id="SM00086">
    <property type="entry name" value="PAC"/>
    <property type="match status" value="4"/>
</dbReference>
<dbReference type="PANTHER" id="PTHR43304">
    <property type="entry name" value="PHYTOCHROME-LIKE PROTEIN CPH1"/>
    <property type="match status" value="1"/>
</dbReference>
<feature type="coiled-coil region" evidence="6">
    <location>
        <begin position="1023"/>
        <end position="1054"/>
    </location>
</feature>
<dbReference type="InterPro" id="IPR013655">
    <property type="entry name" value="PAS_fold_3"/>
</dbReference>
<dbReference type="CDD" id="cd16917">
    <property type="entry name" value="HATPase_UhpB-NarQ-NarX-like"/>
    <property type="match status" value="1"/>
</dbReference>
<dbReference type="SMART" id="SM00387">
    <property type="entry name" value="HATPase_c"/>
    <property type="match status" value="1"/>
</dbReference>
<evidence type="ECO:0000313" key="10">
    <source>
        <dbReference type="EMBL" id="MFD2245035.1"/>
    </source>
</evidence>
<feature type="domain" description="PAS" evidence="8">
    <location>
        <begin position="906"/>
        <end position="976"/>
    </location>
</feature>
<dbReference type="InterPro" id="IPR005467">
    <property type="entry name" value="His_kinase_dom"/>
</dbReference>
<dbReference type="InterPro" id="IPR001610">
    <property type="entry name" value="PAC"/>
</dbReference>
<dbReference type="Pfam" id="PF13426">
    <property type="entry name" value="PAS_9"/>
    <property type="match status" value="2"/>
</dbReference>
<gene>
    <name evidence="10" type="ORF">ACFSKP_02145</name>
</gene>
<dbReference type="Pfam" id="PF08448">
    <property type="entry name" value="PAS_4"/>
    <property type="match status" value="4"/>
</dbReference>
<name>A0ABW5CVJ1_9BACT</name>
<comment type="catalytic activity">
    <reaction evidence="1">
        <text>ATP + protein L-histidine = ADP + protein N-phospho-L-histidine.</text>
        <dbReference type="EC" id="2.7.13.3"/>
    </reaction>
</comment>
<dbReference type="EMBL" id="JBHUIM010000001">
    <property type="protein sequence ID" value="MFD2245035.1"/>
    <property type="molecule type" value="Genomic_DNA"/>
</dbReference>
<evidence type="ECO:0000256" key="5">
    <source>
        <dbReference type="ARBA" id="ARBA00022777"/>
    </source>
</evidence>
<dbReference type="InterPro" id="IPR000700">
    <property type="entry name" value="PAS-assoc_C"/>
</dbReference>
<reference evidence="11" key="1">
    <citation type="journal article" date="2019" name="Int. J. Syst. Evol. Microbiol.">
        <title>The Global Catalogue of Microorganisms (GCM) 10K type strain sequencing project: providing services to taxonomists for standard genome sequencing and annotation.</title>
        <authorList>
            <consortium name="The Broad Institute Genomics Platform"/>
            <consortium name="The Broad Institute Genome Sequencing Center for Infectious Disease"/>
            <person name="Wu L."/>
            <person name="Ma J."/>
        </authorList>
    </citation>
    <scope>NUCLEOTIDE SEQUENCE [LARGE SCALE GENOMIC DNA]</scope>
    <source>
        <strain evidence="11">CGMCC 4.1782</strain>
    </source>
</reference>
<keyword evidence="6" id="KW-0175">Coiled coil</keyword>
<dbReference type="Pfam" id="PF02518">
    <property type="entry name" value="HATPase_c"/>
    <property type="match status" value="1"/>
</dbReference>
<keyword evidence="4" id="KW-0808">Transferase</keyword>
<dbReference type="Gene3D" id="3.30.565.10">
    <property type="entry name" value="Histidine kinase-like ATPase, C-terminal domain"/>
    <property type="match status" value="1"/>
</dbReference>
<dbReference type="PROSITE" id="PS50113">
    <property type="entry name" value="PAC"/>
    <property type="match status" value="4"/>
</dbReference>
<feature type="domain" description="PAC" evidence="9">
    <location>
        <begin position="979"/>
        <end position="1032"/>
    </location>
</feature>
<evidence type="ECO:0000256" key="4">
    <source>
        <dbReference type="ARBA" id="ARBA00022679"/>
    </source>
</evidence>
<dbReference type="PANTHER" id="PTHR43304:SF1">
    <property type="entry name" value="PAC DOMAIN-CONTAINING PROTEIN"/>
    <property type="match status" value="1"/>
</dbReference>
<dbReference type="PROSITE" id="PS50109">
    <property type="entry name" value="HIS_KIN"/>
    <property type="match status" value="1"/>
</dbReference>
<keyword evidence="11" id="KW-1185">Reference proteome</keyword>
<dbReference type="InterPro" id="IPR011712">
    <property type="entry name" value="Sig_transdc_His_kin_sub3_dim/P"/>
</dbReference>
<dbReference type="CDD" id="cd00130">
    <property type="entry name" value="PAS"/>
    <property type="match status" value="3"/>
</dbReference>
<sequence>MKTTTILSREVLGAYEQVPDPYLILSPGLVILTASDAYLKATFTRREEIVGRYIFDVFPDNPETPDVHAVENLLASLQQVLSSGQPHRMEVHHYDVPHPEAGNGFVKKYWLTTNTPVLDVRGEVSYIIHKVEDVTEQKAAKANLKAEHRRLRDAQAIGHVGSFEWNIITDKIYWSDEMYRIHGLEPQSETITLKRLLSFVHPDDLAKVKELFMDCRRKPQTIEIEHRVLKGNDQIGFVCRKVQSFADAHGNVTHLSGTVQDITNKEIAEQELKDSKALLQTVLENTPSSIIALKAVRNEFGEITDFEYQFTNRQALESVGRSSLEGKRFNEEFPGALTTGLFQAYKNVVETGLDWSDEVHIDFDGFDVWAFVLAKKLKDGVLVNYYDISWKKKAEETVRQMLNGSMAGIALLDSVRDKEGRIMEFVYREINTAAESIFMLPAERIAGKGLLELYPHAKDNIFEEYVQVVETGISSRAVFNASRNGFTGWYDVSAVKNGDGLILTLQDITAQKQAEEALKENHKLLLATLSSSLDMIQVFKAVRDENGKIIDFTWLLNNPKAENLYGNVVGKSLLKLNPGVVNAGIFDSFVQVTETGVPQQYEQHYVHEQFDGWFNQSVVKLEDGVATTTTDISDRKEKEQEILRLKDEVALRATDKYYALFDTIEEGLAICSVVRNDEGKVVDLRFLELNRALEQQIGLDRYTIIGKKLSEVLPKSDAKRWIPLYIKVANSGKPVTFEEHTDLLNRWYAVSVYPKGEELSIFYRDITERKNAEEALRASEEKYRTLFNSMDEGYCIIQLLYDEAGRATDFRYLQVNKAFEHNTDLHNVEGKTIRELAPDIEPKWMEIYDQVAQTGIPLRFEEASDALQHVFSLYAFRIGEPSEHKIAVIFSDITERRKTEKALRESEERFRNLVESYAQAIWETSATGEVIVDSPSWRAYTGQTIEEWLGYGWVNAIHPDDQAYAGRQWRKAVAAKSLVDAWFRMQHAASGGYRWTNVRATPILDDAGNITKWVGMNIDVHEQKKAEEVLANYNARLEQEVSERTNALKESNERFEAAINVSPVVLGILKGIRDEQQKLTDFKVEWISKSGEAMYGRDITGLRLSEYFPHLWNVGVFQKFVKTVETGSSTDYENFYKGDGLEMWVHWRAIQLEDGLFISVEDVTKRKKAELELKESKLFVDQVMEATPDFIMVFNLETNTVEYVNRRAYLDNEARYNETLQIDYEHLLDRAHPDDRKALDSFIQRFRTAADNAIHSLDYRVLNGDNVVWYRATGKVFKRNHKGVATKYISVVQDITERRKAEQELVTQYQVLKQAEEIAHIGSWEYDPGTGQMTWSEGMYRLFGLPPGSPVSPQSYLEFVIEEDRPVAEKIIQHLVKARKPLEETLRIRVNEQVSTIKTKVIVVRNKQGKSVKLLGMDLDISEIKRLEEENLTLRLNQQKALLLAILEAQEEEKREIAEALHNGVGQLLYATKLNLERLAETVQHQSHGGDEAIQTTQELLTEAIDETRRVSHELTPALLRDFGLSKALGNFCRMYNRSSLQLKCQVEGLPNHLEPYLELSLYRICQELINNIIRHAQATKASVKLSRKGAYFLLQVRDNGIGFSREQGKIKGMGLKSVEDRLKFLNGTLSISTPKTGKGTWVSIRIPVGD</sequence>
<keyword evidence="3" id="KW-0597">Phosphoprotein</keyword>
<dbReference type="InterPro" id="IPR036890">
    <property type="entry name" value="HATPase_C_sf"/>
</dbReference>
<evidence type="ECO:0000256" key="3">
    <source>
        <dbReference type="ARBA" id="ARBA00022553"/>
    </source>
</evidence>
<dbReference type="InterPro" id="IPR003594">
    <property type="entry name" value="HATPase_dom"/>
</dbReference>
<dbReference type="SMART" id="SM00091">
    <property type="entry name" value="PAS"/>
    <property type="match status" value="8"/>
</dbReference>
<evidence type="ECO:0000313" key="11">
    <source>
        <dbReference type="Proteomes" id="UP001597374"/>
    </source>
</evidence>
<dbReference type="InterPro" id="IPR000014">
    <property type="entry name" value="PAS"/>
</dbReference>
<keyword evidence="5" id="KW-0418">Kinase</keyword>
<proteinExistence type="predicted"/>
<feature type="domain" description="PAC" evidence="9">
    <location>
        <begin position="87"/>
        <end position="146"/>
    </location>
</feature>
<dbReference type="Pfam" id="PF08447">
    <property type="entry name" value="PAS_3"/>
    <property type="match status" value="3"/>
</dbReference>
<dbReference type="InterPro" id="IPR052162">
    <property type="entry name" value="Sensor_kinase/Photoreceptor"/>
</dbReference>
<accession>A0ABW5CVJ1</accession>
<dbReference type="SUPFAM" id="SSF55874">
    <property type="entry name" value="ATPase domain of HSP90 chaperone/DNA topoisomerase II/histidine kinase"/>
    <property type="match status" value="1"/>
</dbReference>
<evidence type="ECO:0000259" key="9">
    <source>
        <dbReference type="PROSITE" id="PS50113"/>
    </source>
</evidence>
<evidence type="ECO:0000256" key="6">
    <source>
        <dbReference type="SAM" id="Coils"/>
    </source>
</evidence>
<feature type="domain" description="PAC" evidence="9">
    <location>
        <begin position="222"/>
        <end position="274"/>
    </location>
</feature>